<evidence type="ECO:0000313" key="4">
    <source>
        <dbReference type="Proteomes" id="UP000048965"/>
    </source>
</evidence>
<keyword evidence="2" id="KW-0812">Transmembrane</keyword>
<evidence type="ECO:0000256" key="1">
    <source>
        <dbReference type="SAM" id="MobiDB-lite"/>
    </source>
</evidence>
<reference evidence="4" key="1">
    <citation type="submission" date="2014-09" db="EMBL/GenBank/DDBJ databases">
        <title>Whole genome shotgun sequence of Streptomyces sp. NBRC 110027.</title>
        <authorList>
            <person name="Komaki H."/>
            <person name="Ichikawa N."/>
            <person name="Katano-Makiyama Y."/>
            <person name="Hosoyama A."/>
            <person name="Hashimoto M."/>
            <person name="Uohara A."/>
            <person name="Kitahashi Y."/>
            <person name="Ohji S."/>
            <person name="Kimura A."/>
            <person name="Yamazoe A."/>
            <person name="Igarashi Y."/>
            <person name="Fujita N."/>
        </authorList>
    </citation>
    <scope>NUCLEOTIDE SEQUENCE [LARGE SCALE GENOMIC DNA]</scope>
    <source>
        <strain evidence="4">NBRC 110027</strain>
    </source>
</reference>
<gene>
    <name evidence="3" type="ORF">TPA0598_05_03250</name>
</gene>
<sequence>MAQDLLSEVPKRGVYWPPGCFLRIGPDQSAASTDKSWPSASPLREDHMLPSASILQQIGFGVLVAVGVVWAIGITRLLRRGRYEAALRRDQREMRARYASRGRFAPGGSFAAPGPEELSGTGLPAQPELLGSVPRQTGPGGPPSECVELSAAERAAFEGLVRQLTSRS</sequence>
<keyword evidence="2" id="KW-1133">Transmembrane helix</keyword>
<feature type="region of interest" description="Disordered" evidence="1">
    <location>
        <begin position="105"/>
        <end position="147"/>
    </location>
</feature>
<evidence type="ECO:0000256" key="2">
    <source>
        <dbReference type="SAM" id="Phobius"/>
    </source>
</evidence>
<reference evidence="3 4" key="2">
    <citation type="journal article" date="2015" name="Stand. Genomic Sci.">
        <title>Draft genome sequence of marine-derived Streptomyces sp. TP-A0598, a producer of anti-MRSA antibiotic lydicamycins.</title>
        <authorList>
            <person name="Komaki H."/>
            <person name="Ichikawa N."/>
            <person name="Hosoyama A."/>
            <person name="Fujita N."/>
            <person name="Igarashi Y."/>
        </authorList>
    </citation>
    <scope>NUCLEOTIDE SEQUENCE [LARGE SCALE GENOMIC DNA]</scope>
    <source>
        <strain evidence="3 4">NBRC 110027</strain>
    </source>
</reference>
<accession>A0A0N7YLS2</accession>
<dbReference type="EMBL" id="BBNO01000005">
    <property type="protein sequence ID" value="GAO09603.1"/>
    <property type="molecule type" value="Genomic_DNA"/>
</dbReference>
<keyword evidence="4" id="KW-1185">Reference proteome</keyword>
<comment type="caution">
    <text evidence="3">The sequence shown here is derived from an EMBL/GenBank/DDBJ whole genome shotgun (WGS) entry which is preliminary data.</text>
</comment>
<dbReference type="Proteomes" id="UP000048965">
    <property type="component" value="Unassembled WGS sequence"/>
</dbReference>
<keyword evidence="2" id="KW-0472">Membrane</keyword>
<organism evidence="3 4">
    <name type="scientific">Streptomyces lydicamycinicus</name>
    <dbReference type="NCBI Taxonomy" id="1546107"/>
    <lineage>
        <taxon>Bacteria</taxon>
        <taxon>Bacillati</taxon>
        <taxon>Actinomycetota</taxon>
        <taxon>Actinomycetes</taxon>
        <taxon>Kitasatosporales</taxon>
        <taxon>Streptomycetaceae</taxon>
        <taxon>Streptomyces</taxon>
    </lineage>
</organism>
<name>A0A0N7YLS2_9ACTN</name>
<feature type="transmembrane region" description="Helical" evidence="2">
    <location>
        <begin position="58"/>
        <end position="78"/>
    </location>
</feature>
<dbReference type="AlphaFoldDB" id="A0A0N7YLS2"/>
<proteinExistence type="predicted"/>
<protein>
    <submittedName>
        <fullName evidence="3">Uncharacterized protein</fullName>
    </submittedName>
</protein>
<evidence type="ECO:0000313" key="3">
    <source>
        <dbReference type="EMBL" id="GAO09603.1"/>
    </source>
</evidence>